<dbReference type="RefSeq" id="XP_029008370.1">
    <property type="nucleotide sequence ID" value="XM_029152537.3"/>
</dbReference>
<dbReference type="PANTHER" id="PTHR23035:SF1">
    <property type="entry name" value="CILIA- AND FLAGELLA-ASSOCIATED PROTEIN 97"/>
    <property type="match status" value="1"/>
</dbReference>
<sequence>MFNPSELEGEVDHSFFDSDCEDSSTHRDGGKTMEKAVNPEKNSLSTHERFHIKQTDETKKQHVQVVYNKDVHSQSPVESEEEASPPSLKHPILKSKNKHSPKKLRGSGHTRSPSPASSGSSVDADSERSCSSNNERSSLASPTFPKCNKSSLTSRETMVRVGSAGSRDMATSRSVDSEDTATDVSPLSSPDISPLQSVDLNHREASDRSPKEQERESVPSSGLSNTHHEESDQDVDELSHRSDSQLGGKLPFHCPGRRNRKNYSFSNDEVCRIDRENQRLLRELSRLSPGPRPGSVARKKANMANTSPSIRISHSALNRQREQQRIERENLAFLKRLESVKPTPGLRRSEQLANYQRQVGYLGAPSYPIYRSTSKKERPASRISSAGPRPTSSTHLSSRAVSVSADSSITPASRSEKLNAA</sequence>
<evidence type="ECO:0000313" key="5">
    <source>
        <dbReference type="RefSeq" id="XP_029008370.1"/>
    </source>
</evidence>
<dbReference type="AlphaFoldDB" id="A0A6P7MRH8"/>
<dbReference type="InterPro" id="IPR029488">
    <property type="entry name" value="Hmw/CFAP97"/>
</dbReference>
<feature type="compositionally biased region" description="Basic residues" evidence="3">
    <location>
        <begin position="91"/>
        <end position="108"/>
    </location>
</feature>
<feature type="compositionally biased region" description="Basic and acidic residues" evidence="3">
    <location>
        <begin position="200"/>
        <end position="217"/>
    </location>
</feature>
<dbReference type="CTD" id="57587"/>
<dbReference type="Proteomes" id="UP000515150">
    <property type="component" value="Chromosome 1"/>
</dbReference>
<evidence type="ECO:0000313" key="4">
    <source>
        <dbReference type="Proteomes" id="UP000515150"/>
    </source>
</evidence>
<feature type="compositionally biased region" description="Basic and acidic residues" evidence="3">
    <location>
        <begin position="23"/>
        <end position="38"/>
    </location>
</feature>
<keyword evidence="5 6" id="KW-0966">Cell projection</keyword>
<comment type="similarity">
    <text evidence="1">Belongs to the CFAP97 family.</text>
</comment>
<reference evidence="5 6" key="1">
    <citation type="submission" date="2025-04" db="UniProtKB">
        <authorList>
            <consortium name="RefSeq"/>
        </authorList>
    </citation>
    <scope>IDENTIFICATION</scope>
</reference>
<dbReference type="RefSeq" id="XP_055366063.1">
    <property type="nucleotide sequence ID" value="XM_055510088.1"/>
</dbReference>
<feature type="region of interest" description="Disordered" evidence="3">
    <location>
        <begin position="366"/>
        <end position="421"/>
    </location>
</feature>
<dbReference type="PANTHER" id="PTHR23035">
    <property type="entry name" value="CILIA- AND FLAGELLA-ASSOCIATED PROTEIN 97-RELATED"/>
    <property type="match status" value="1"/>
</dbReference>
<dbReference type="GeneID" id="114856794"/>
<evidence type="ECO:0000256" key="1">
    <source>
        <dbReference type="ARBA" id="ARBA00008315"/>
    </source>
</evidence>
<dbReference type="InterPro" id="IPR038791">
    <property type="entry name" value="Cfap97/Hemingway"/>
</dbReference>
<dbReference type="InParanoid" id="A0A6P7MRH8"/>
<evidence type="ECO:0000313" key="6">
    <source>
        <dbReference type="RefSeq" id="XP_055366063.1"/>
    </source>
</evidence>
<feature type="compositionally biased region" description="Low complexity" evidence="3">
    <location>
        <begin position="397"/>
        <end position="408"/>
    </location>
</feature>
<keyword evidence="5 6" id="KW-0282">Flagellum</keyword>
<gene>
    <name evidence="5 6" type="primary">cfap97</name>
</gene>
<feature type="compositionally biased region" description="Low complexity" evidence="3">
    <location>
        <begin position="111"/>
        <end position="138"/>
    </location>
</feature>
<dbReference type="OrthoDB" id="515313at2759"/>
<dbReference type="Pfam" id="PF13879">
    <property type="entry name" value="Hmw_CFAP97"/>
    <property type="match status" value="1"/>
</dbReference>
<feature type="region of interest" description="Disordered" evidence="3">
    <location>
        <begin position="283"/>
        <end position="304"/>
    </location>
</feature>
<dbReference type="GO" id="GO:0007283">
    <property type="term" value="P:spermatogenesis"/>
    <property type="evidence" value="ECO:0007669"/>
    <property type="project" value="TreeGrafter"/>
</dbReference>
<feature type="compositionally biased region" description="Basic and acidic residues" evidence="3">
    <location>
        <begin position="46"/>
        <end position="60"/>
    </location>
</feature>
<feature type="compositionally biased region" description="Polar residues" evidence="3">
    <location>
        <begin position="182"/>
        <end position="199"/>
    </location>
</feature>
<keyword evidence="5 6" id="KW-0969">Cilium</keyword>
<accession>A0A6P7MRH8</accession>
<protein>
    <recommendedName>
        <fullName evidence="2">Cilia- and flagella-associated protein 97</fullName>
    </recommendedName>
</protein>
<feature type="region of interest" description="Disordered" evidence="3">
    <location>
        <begin position="1"/>
        <end position="269"/>
    </location>
</feature>
<organism evidence="4 5">
    <name type="scientific">Betta splendens</name>
    <name type="common">Siamese fighting fish</name>
    <dbReference type="NCBI Taxonomy" id="158456"/>
    <lineage>
        <taxon>Eukaryota</taxon>
        <taxon>Metazoa</taxon>
        <taxon>Chordata</taxon>
        <taxon>Craniata</taxon>
        <taxon>Vertebrata</taxon>
        <taxon>Euteleostomi</taxon>
        <taxon>Actinopterygii</taxon>
        <taxon>Neopterygii</taxon>
        <taxon>Teleostei</taxon>
        <taxon>Neoteleostei</taxon>
        <taxon>Acanthomorphata</taxon>
        <taxon>Anabantaria</taxon>
        <taxon>Anabantiformes</taxon>
        <taxon>Anabantoidei</taxon>
        <taxon>Osphronemidae</taxon>
        <taxon>Betta</taxon>
    </lineage>
</organism>
<evidence type="ECO:0000256" key="3">
    <source>
        <dbReference type="SAM" id="MobiDB-lite"/>
    </source>
</evidence>
<keyword evidence="4" id="KW-1185">Reference proteome</keyword>
<proteinExistence type="inferred from homology"/>
<evidence type="ECO:0000256" key="2">
    <source>
        <dbReference type="ARBA" id="ARBA00021424"/>
    </source>
</evidence>
<dbReference type="KEGG" id="bspl:114856794"/>
<name>A0A6P7MRH8_BETSP</name>